<dbReference type="InterPro" id="IPR003599">
    <property type="entry name" value="Ig_sub"/>
</dbReference>
<dbReference type="Proteomes" id="UP001164746">
    <property type="component" value="Chromosome 1"/>
</dbReference>
<reference evidence="7" key="1">
    <citation type="submission" date="2022-11" db="EMBL/GenBank/DDBJ databases">
        <title>Centuries of genome instability and evolution in soft-shell clam transmissible cancer (bioRxiv).</title>
        <authorList>
            <person name="Hart S.F.M."/>
            <person name="Yonemitsu M.A."/>
            <person name="Giersch R.M."/>
            <person name="Beal B.F."/>
            <person name="Arriagada G."/>
            <person name="Davis B.W."/>
            <person name="Ostrander E.A."/>
            <person name="Goff S.P."/>
            <person name="Metzger M.J."/>
        </authorList>
    </citation>
    <scope>NUCLEOTIDE SEQUENCE</scope>
    <source>
        <strain evidence="7">MELC-2E11</strain>
        <tissue evidence="7">Siphon/mantle</tissue>
    </source>
</reference>
<protein>
    <recommendedName>
        <fullName evidence="6">Ig-like domain-containing protein</fullName>
    </recommendedName>
</protein>
<comment type="subcellular location">
    <subcellularLocation>
        <location evidence="1">Membrane</location>
        <topology evidence="1">Single-pass type I membrane protein</topology>
    </subcellularLocation>
</comment>
<evidence type="ECO:0000313" key="7">
    <source>
        <dbReference type="EMBL" id="WAQ93574.1"/>
    </source>
</evidence>
<dbReference type="InterPro" id="IPR007110">
    <property type="entry name" value="Ig-like_dom"/>
</dbReference>
<organism evidence="7 8">
    <name type="scientific">Mya arenaria</name>
    <name type="common">Soft-shell clam</name>
    <dbReference type="NCBI Taxonomy" id="6604"/>
    <lineage>
        <taxon>Eukaryota</taxon>
        <taxon>Metazoa</taxon>
        <taxon>Spiralia</taxon>
        <taxon>Lophotrochozoa</taxon>
        <taxon>Mollusca</taxon>
        <taxon>Bivalvia</taxon>
        <taxon>Autobranchia</taxon>
        <taxon>Heteroconchia</taxon>
        <taxon>Euheterodonta</taxon>
        <taxon>Imparidentia</taxon>
        <taxon>Neoheterodontei</taxon>
        <taxon>Myida</taxon>
        <taxon>Myoidea</taxon>
        <taxon>Myidae</taxon>
        <taxon>Mya</taxon>
    </lineage>
</organism>
<dbReference type="PANTHER" id="PTHR11640:SF158">
    <property type="entry name" value="V-SET AND IMMUNOGLOBULIN DOMAIN-CONTAINING PROTEIN 10-LIKE 2"/>
    <property type="match status" value="1"/>
</dbReference>
<sequence>MKVQFLVCDNTVMSGLNFRIAIVMIVVCRIYTGVNESVIVSPSEVTVPEGSSLTLTCTYTGNDQLYGITWTNNGNDSGRKYDITIELSKPCTLFGKPGLNETLFTYTCFTLTVLNVTRNNQRDNFTCAAVAGAGTRRSDNSVIVYVSDHPGLPTLHLDSTLGPVIDGPLNIVVQQPFTLACNASSKPAANYTWTGGVNVAQDPPEDVSIRHESESGINIQSEFRVIKGDAVKLYCSVQSQPPSSYTWSGEGIHSLGSNLVYSNTLQSKTGTLSCFAGNSMMHGNQATKLRVFDQKILTEDESHISDNMGFNTAVSHEVRSAAPGASVYEATDAAKDGPDKSHKYMSLDESTSTLNQNFEKSKEEDHVYNNTMLYDSVQAVF</sequence>
<keyword evidence="3" id="KW-1015">Disulfide bond</keyword>
<evidence type="ECO:0000256" key="3">
    <source>
        <dbReference type="ARBA" id="ARBA00023157"/>
    </source>
</evidence>
<dbReference type="InterPro" id="IPR051275">
    <property type="entry name" value="Cell_adhesion_signaling"/>
</dbReference>
<dbReference type="Pfam" id="PF13927">
    <property type="entry name" value="Ig_3"/>
    <property type="match status" value="1"/>
</dbReference>
<dbReference type="PANTHER" id="PTHR11640">
    <property type="entry name" value="NEPHRIN"/>
    <property type="match status" value="1"/>
</dbReference>
<keyword evidence="2" id="KW-0472">Membrane</keyword>
<dbReference type="PROSITE" id="PS50835">
    <property type="entry name" value="IG_LIKE"/>
    <property type="match status" value="2"/>
</dbReference>
<evidence type="ECO:0000256" key="2">
    <source>
        <dbReference type="ARBA" id="ARBA00023136"/>
    </source>
</evidence>
<evidence type="ECO:0000256" key="1">
    <source>
        <dbReference type="ARBA" id="ARBA00004479"/>
    </source>
</evidence>
<dbReference type="Gene3D" id="2.60.40.10">
    <property type="entry name" value="Immunoglobulins"/>
    <property type="match status" value="2"/>
</dbReference>
<dbReference type="SMART" id="SM00409">
    <property type="entry name" value="IG"/>
    <property type="match status" value="2"/>
</dbReference>
<feature type="domain" description="Ig-like" evidence="6">
    <location>
        <begin position="36"/>
        <end position="143"/>
    </location>
</feature>
<name>A0ABY7DB11_MYAAR</name>
<dbReference type="InterPro" id="IPR036179">
    <property type="entry name" value="Ig-like_dom_sf"/>
</dbReference>
<keyword evidence="4" id="KW-0325">Glycoprotein</keyword>
<gene>
    <name evidence="7" type="ORF">MAR_006045</name>
</gene>
<accession>A0ABY7DB11</accession>
<evidence type="ECO:0000256" key="4">
    <source>
        <dbReference type="ARBA" id="ARBA00023180"/>
    </source>
</evidence>
<keyword evidence="8" id="KW-1185">Reference proteome</keyword>
<keyword evidence="5" id="KW-0393">Immunoglobulin domain</keyword>
<dbReference type="InterPro" id="IPR013783">
    <property type="entry name" value="Ig-like_fold"/>
</dbReference>
<evidence type="ECO:0000313" key="8">
    <source>
        <dbReference type="Proteomes" id="UP001164746"/>
    </source>
</evidence>
<evidence type="ECO:0000256" key="5">
    <source>
        <dbReference type="ARBA" id="ARBA00023319"/>
    </source>
</evidence>
<proteinExistence type="predicted"/>
<evidence type="ECO:0000259" key="6">
    <source>
        <dbReference type="PROSITE" id="PS50835"/>
    </source>
</evidence>
<feature type="domain" description="Ig-like" evidence="6">
    <location>
        <begin position="204"/>
        <end position="290"/>
    </location>
</feature>
<dbReference type="SUPFAM" id="SSF48726">
    <property type="entry name" value="Immunoglobulin"/>
    <property type="match status" value="2"/>
</dbReference>
<dbReference type="EMBL" id="CP111012">
    <property type="protein sequence ID" value="WAQ93574.1"/>
    <property type="molecule type" value="Genomic_DNA"/>
</dbReference>